<evidence type="ECO:0000313" key="4">
    <source>
        <dbReference type="Proteomes" id="UP000567885"/>
    </source>
</evidence>
<dbReference type="AlphaFoldDB" id="A0A8H5TW69"/>
<evidence type="ECO:0000256" key="2">
    <source>
        <dbReference type="SAM" id="MobiDB-lite"/>
    </source>
</evidence>
<dbReference type="Proteomes" id="UP000567885">
    <property type="component" value="Unassembled WGS sequence"/>
</dbReference>
<feature type="coiled-coil region" evidence="1">
    <location>
        <begin position="269"/>
        <end position="300"/>
    </location>
</feature>
<sequence>MDSSEIQDNQGPSEVAAGNCGDVFPDVVTLADNPEDQEILLRVQAVWFEYAGGWSREMKQKLLRHLGDVRTDATNLDTPSKHKLYNSIELDFAVWVLLKCIYPEQPLSTLKALLVAKYPGLDPTSFVGPRLTSEGNEIKFVRVKKTKKIKKAKTTGSRNTAKPTPRVPERMVRAPGQPRPGERFPRFTDGPIYALRMYRWEAEWQSLKSKLSKKKPTGHEVPKGSSKDHAEFDEDLMSHFEFPKRSTGDGPSQAGLSGEQFKELKTRVLEAIMATHRDLVKEMHKANAETIKEIQNMQTKLDGGLVNGRENLSSIASEVSSLRAAIEVVRREQKDICG</sequence>
<feature type="compositionally biased region" description="Basic and acidic residues" evidence="2">
    <location>
        <begin position="217"/>
        <end position="230"/>
    </location>
</feature>
<feature type="region of interest" description="Disordered" evidence="2">
    <location>
        <begin position="211"/>
        <end position="230"/>
    </location>
</feature>
<gene>
    <name evidence="3" type="ORF">FHETE_1285</name>
</gene>
<comment type="caution">
    <text evidence="3">The sequence shown here is derived from an EMBL/GenBank/DDBJ whole genome shotgun (WGS) entry which is preliminary data.</text>
</comment>
<feature type="region of interest" description="Disordered" evidence="2">
    <location>
        <begin position="149"/>
        <end position="186"/>
    </location>
</feature>
<keyword evidence="4" id="KW-1185">Reference proteome</keyword>
<proteinExistence type="predicted"/>
<reference evidence="3 4" key="1">
    <citation type="submission" date="2020-05" db="EMBL/GenBank/DDBJ databases">
        <title>Identification and distribution of gene clusters putatively required for synthesis of sphingolipid metabolism inhibitors in phylogenetically diverse species of the filamentous fungus Fusarium.</title>
        <authorList>
            <person name="Kim H.-S."/>
            <person name="Busman M."/>
            <person name="Brown D.W."/>
            <person name="Divon H."/>
            <person name="Uhlig S."/>
            <person name="Proctor R.H."/>
        </authorList>
    </citation>
    <scope>NUCLEOTIDE SEQUENCE [LARGE SCALE GENOMIC DNA]</scope>
    <source>
        <strain evidence="3 4">NRRL 20693</strain>
    </source>
</reference>
<name>A0A8H5TW69_FUSHE</name>
<organism evidence="3 4">
    <name type="scientific">Fusarium heterosporum</name>
    <dbReference type="NCBI Taxonomy" id="42747"/>
    <lineage>
        <taxon>Eukaryota</taxon>
        <taxon>Fungi</taxon>
        <taxon>Dikarya</taxon>
        <taxon>Ascomycota</taxon>
        <taxon>Pezizomycotina</taxon>
        <taxon>Sordariomycetes</taxon>
        <taxon>Hypocreomycetidae</taxon>
        <taxon>Hypocreales</taxon>
        <taxon>Nectriaceae</taxon>
        <taxon>Fusarium</taxon>
        <taxon>Fusarium heterosporum species complex</taxon>
    </lineage>
</organism>
<dbReference type="OrthoDB" id="5069498at2759"/>
<protein>
    <submittedName>
        <fullName evidence="3">Uncharacterized protein</fullName>
    </submittedName>
</protein>
<dbReference type="EMBL" id="JAAGWQ010000019">
    <property type="protein sequence ID" value="KAF5678311.1"/>
    <property type="molecule type" value="Genomic_DNA"/>
</dbReference>
<evidence type="ECO:0000313" key="3">
    <source>
        <dbReference type="EMBL" id="KAF5678311.1"/>
    </source>
</evidence>
<accession>A0A8H5TW69</accession>
<keyword evidence="1" id="KW-0175">Coiled coil</keyword>
<evidence type="ECO:0000256" key="1">
    <source>
        <dbReference type="SAM" id="Coils"/>
    </source>
</evidence>